<dbReference type="FunFam" id="3.40.50.720:FF:000080">
    <property type="entry name" value="Thiazole biosynthesis adenylyltransferase ThiF"/>
    <property type="match status" value="1"/>
</dbReference>
<proteinExistence type="inferred from homology"/>
<dbReference type="PANTHER" id="PTHR10953">
    <property type="entry name" value="UBIQUITIN-ACTIVATING ENZYME E1"/>
    <property type="match status" value="1"/>
</dbReference>
<dbReference type="GO" id="GO:0008641">
    <property type="term" value="F:ubiquitin-like modifier activating enzyme activity"/>
    <property type="evidence" value="ECO:0007669"/>
    <property type="project" value="InterPro"/>
</dbReference>
<dbReference type="InterPro" id="IPR045886">
    <property type="entry name" value="ThiF/MoeB/HesA"/>
</dbReference>
<feature type="domain" description="THIF-type NAD/FAD binding fold" evidence="2">
    <location>
        <begin position="10"/>
        <end position="237"/>
    </location>
</feature>
<dbReference type="Proteomes" id="UP000730161">
    <property type="component" value="Unassembled WGS sequence"/>
</dbReference>
<dbReference type="InterPro" id="IPR035985">
    <property type="entry name" value="Ubiquitin-activating_enz"/>
</dbReference>
<keyword evidence="3" id="KW-0808">Transferase</keyword>
<protein>
    <submittedName>
        <fullName evidence="3">Adenylyltransferase</fullName>
    </submittedName>
</protein>
<sequence length="244" mass="26483">MLSTGELERYKRQILLFGEDGQERLKKATIFIAGAGGLGSPISLYLAAAGVGRLIIVDNDDVDLTNLNRQILHGDSSVGERKTDSAARRLRDLNADIEIVPIDRWMDEESIGELILGADGIVDAMDNFPTRYLLNKAAHKEEIPFFHGGIRGFYGQATTVVPGKTACFACIFPHTPPEEVIPVVGVTAGFIGMVQANEVIKYLLGTGELLTNRLLLWDGMRSEVDTIPIDKNPDCPVCGGEADS</sequence>
<dbReference type="PANTHER" id="PTHR10953:SF102">
    <property type="entry name" value="ADENYLYLTRANSFERASE AND SULFURTRANSFERASE MOCS3"/>
    <property type="match status" value="1"/>
</dbReference>
<dbReference type="GO" id="GO:0004792">
    <property type="term" value="F:thiosulfate-cyanide sulfurtransferase activity"/>
    <property type="evidence" value="ECO:0007669"/>
    <property type="project" value="TreeGrafter"/>
</dbReference>
<keyword evidence="3" id="KW-0548">Nucleotidyltransferase</keyword>
<dbReference type="Pfam" id="PF00899">
    <property type="entry name" value="ThiF"/>
    <property type="match status" value="1"/>
</dbReference>
<reference evidence="3" key="1">
    <citation type="submission" date="2014-12" db="EMBL/GenBank/DDBJ databases">
        <authorList>
            <person name="Huang H.-H."/>
            <person name="Chen S.-C."/>
            <person name="Lai M.-C."/>
        </authorList>
    </citation>
    <scope>NUCLEOTIDE SEQUENCE</scope>
    <source>
        <strain evidence="3">K1F9705b</strain>
    </source>
</reference>
<comment type="similarity">
    <text evidence="1">Belongs to the HesA/MoeB/ThiF family.</text>
</comment>
<evidence type="ECO:0000313" key="3">
    <source>
        <dbReference type="EMBL" id="MBR1368816.1"/>
    </source>
</evidence>
<dbReference type="GO" id="GO:0005737">
    <property type="term" value="C:cytoplasm"/>
    <property type="evidence" value="ECO:0007669"/>
    <property type="project" value="TreeGrafter"/>
</dbReference>
<dbReference type="RefSeq" id="WP_211530452.1">
    <property type="nucleotide sequence ID" value="NZ_JWHL01000004.1"/>
</dbReference>
<gene>
    <name evidence="3" type="ORF">RJ53_04535</name>
</gene>
<accession>A0A8J8B4J6</accession>
<dbReference type="EMBL" id="JWHL01000004">
    <property type="protein sequence ID" value="MBR1368816.1"/>
    <property type="molecule type" value="Genomic_DNA"/>
</dbReference>
<dbReference type="AlphaFoldDB" id="A0A8J8B4J6"/>
<dbReference type="OrthoDB" id="7915at2157"/>
<dbReference type="CDD" id="cd00757">
    <property type="entry name" value="ThiF_MoeB_HesA_family"/>
    <property type="match status" value="1"/>
</dbReference>
<name>A0A8J8B4J6_9EURY</name>
<evidence type="ECO:0000313" key="4">
    <source>
        <dbReference type="Proteomes" id="UP000730161"/>
    </source>
</evidence>
<evidence type="ECO:0000259" key="2">
    <source>
        <dbReference type="Pfam" id="PF00899"/>
    </source>
</evidence>
<organism evidence="3 4">
    <name type="scientific">Methanocalculus chunghsingensis</name>
    <dbReference type="NCBI Taxonomy" id="156457"/>
    <lineage>
        <taxon>Archaea</taxon>
        <taxon>Methanobacteriati</taxon>
        <taxon>Methanobacteriota</taxon>
        <taxon>Stenosarchaea group</taxon>
        <taxon>Methanomicrobia</taxon>
        <taxon>Methanomicrobiales</taxon>
        <taxon>Methanocalculaceae</taxon>
        <taxon>Methanocalculus</taxon>
    </lineage>
</organism>
<keyword evidence="4" id="KW-1185">Reference proteome</keyword>
<comment type="caution">
    <text evidence="3">The sequence shown here is derived from an EMBL/GenBank/DDBJ whole genome shotgun (WGS) entry which is preliminary data.</text>
</comment>
<dbReference type="GO" id="GO:0016779">
    <property type="term" value="F:nucleotidyltransferase activity"/>
    <property type="evidence" value="ECO:0007669"/>
    <property type="project" value="UniProtKB-KW"/>
</dbReference>
<dbReference type="Gene3D" id="3.40.50.720">
    <property type="entry name" value="NAD(P)-binding Rossmann-like Domain"/>
    <property type="match status" value="1"/>
</dbReference>
<dbReference type="InterPro" id="IPR000594">
    <property type="entry name" value="ThiF_NAD_FAD-bd"/>
</dbReference>
<dbReference type="SUPFAM" id="SSF69572">
    <property type="entry name" value="Activating enzymes of the ubiquitin-like proteins"/>
    <property type="match status" value="1"/>
</dbReference>
<evidence type="ECO:0000256" key="1">
    <source>
        <dbReference type="ARBA" id="ARBA00009919"/>
    </source>
</evidence>